<keyword evidence="2" id="KW-0689">Ribosomal protein</keyword>
<feature type="region of interest" description="Disordered" evidence="4">
    <location>
        <begin position="61"/>
        <end position="145"/>
    </location>
</feature>
<proteinExistence type="inferred from homology"/>
<dbReference type="AlphaFoldDB" id="A0AAN9YHV8"/>
<protein>
    <recommendedName>
        <fullName evidence="7">Ribosomal protein S21</fullName>
    </recommendedName>
</protein>
<evidence type="ECO:0008006" key="7">
    <source>
        <dbReference type="Google" id="ProtNLM"/>
    </source>
</evidence>
<name>A0AAN9YHV8_9PEZI</name>
<reference evidence="5 6" key="1">
    <citation type="journal article" date="2023" name="PLoS ONE">
        <title>Cytospora paraplurivora sp. nov. isolated from orchards with fruit tree decline syndrome in Ontario, Canada.</title>
        <authorList>
            <person name="Ilyukhin E."/>
            <person name="Nguyen H.D.T."/>
            <person name="Castle A.J."/>
            <person name="Ellouze W."/>
        </authorList>
    </citation>
    <scope>NUCLEOTIDE SEQUENCE [LARGE SCALE GENOMIC DNA]</scope>
    <source>
        <strain evidence="5 6">FDS-564</strain>
    </source>
</reference>
<dbReference type="PANTHER" id="PTHR41237">
    <property type="entry name" value="37S RIBOSOMAL PROTEIN MRP21, MITOCHONDRIAL"/>
    <property type="match status" value="1"/>
</dbReference>
<keyword evidence="6" id="KW-1185">Reference proteome</keyword>
<comment type="similarity">
    <text evidence="1">Belongs to the bacterial ribosomal protein bS21 family.</text>
</comment>
<dbReference type="EMBL" id="JAJSPL020000014">
    <property type="protein sequence ID" value="KAK7743225.1"/>
    <property type="molecule type" value="Genomic_DNA"/>
</dbReference>
<evidence type="ECO:0000256" key="2">
    <source>
        <dbReference type="ARBA" id="ARBA00022980"/>
    </source>
</evidence>
<organism evidence="5 6">
    <name type="scientific">Cytospora paraplurivora</name>
    <dbReference type="NCBI Taxonomy" id="2898453"/>
    <lineage>
        <taxon>Eukaryota</taxon>
        <taxon>Fungi</taxon>
        <taxon>Dikarya</taxon>
        <taxon>Ascomycota</taxon>
        <taxon>Pezizomycotina</taxon>
        <taxon>Sordariomycetes</taxon>
        <taxon>Sordariomycetidae</taxon>
        <taxon>Diaporthales</taxon>
        <taxon>Cytosporaceae</taxon>
        <taxon>Cytospora</taxon>
    </lineage>
</organism>
<feature type="compositionally biased region" description="Polar residues" evidence="4">
    <location>
        <begin position="86"/>
        <end position="95"/>
    </location>
</feature>
<evidence type="ECO:0000256" key="1">
    <source>
        <dbReference type="ARBA" id="ARBA00006640"/>
    </source>
</evidence>
<dbReference type="InterPro" id="IPR001911">
    <property type="entry name" value="Ribosomal_bS21"/>
</dbReference>
<evidence type="ECO:0000256" key="3">
    <source>
        <dbReference type="ARBA" id="ARBA00023274"/>
    </source>
</evidence>
<dbReference type="GO" id="GO:0003735">
    <property type="term" value="F:structural constituent of ribosome"/>
    <property type="evidence" value="ECO:0007669"/>
    <property type="project" value="InterPro"/>
</dbReference>
<evidence type="ECO:0000313" key="6">
    <source>
        <dbReference type="Proteomes" id="UP001320245"/>
    </source>
</evidence>
<sequence>MELRPIQTALLAGRAASRWTSSATPAMPSLHRQFATTRAFLAESGTAASAPAPSMVAWKKNFEEQRQQKQQQRQQDPASRQAGGARSSTNIYSFLSQKPNSSPGASSSPSPTGMGKGSSLDTPWAQPSRTRRGSGSDSGLRNNKNSSNLIEDLGIFADLNSAPRPALDDFAAAHQHKKESIMDVKLRLRPSIGRTVHCGKGSKVDLARGLQLLNTQVRRNKVSQDLSRQRFHERPGLKRKRLRRERWRARFKDGFKATCGRVRELARQGW</sequence>
<evidence type="ECO:0000313" key="5">
    <source>
        <dbReference type="EMBL" id="KAK7743225.1"/>
    </source>
</evidence>
<dbReference type="InterPro" id="IPR052837">
    <property type="entry name" value="Mitoribosomal_bS21"/>
</dbReference>
<dbReference type="PANTHER" id="PTHR41237:SF1">
    <property type="entry name" value="SMALL RIBOSOMAL SUBUNIT PROTEIN BS21M"/>
    <property type="match status" value="1"/>
</dbReference>
<gene>
    <name evidence="5" type="ORF">SLS53_004310</name>
</gene>
<accession>A0AAN9YHV8</accession>
<keyword evidence="3" id="KW-0687">Ribonucleoprotein</keyword>
<dbReference type="Proteomes" id="UP001320245">
    <property type="component" value="Unassembled WGS sequence"/>
</dbReference>
<dbReference type="GO" id="GO:0070124">
    <property type="term" value="P:mitochondrial translational initiation"/>
    <property type="evidence" value="ECO:0007669"/>
    <property type="project" value="TreeGrafter"/>
</dbReference>
<evidence type="ECO:0000256" key="4">
    <source>
        <dbReference type="SAM" id="MobiDB-lite"/>
    </source>
</evidence>
<dbReference type="GO" id="GO:0005763">
    <property type="term" value="C:mitochondrial small ribosomal subunit"/>
    <property type="evidence" value="ECO:0007669"/>
    <property type="project" value="TreeGrafter"/>
</dbReference>
<feature type="compositionally biased region" description="Low complexity" evidence="4">
    <location>
        <begin position="96"/>
        <end position="111"/>
    </location>
</feature>
<dbReference type="Pfam" id="PF01165">
    <property type="entry name" value="Ribosomal_S21"/>
    <property type="match status" value="1"/>
</dbReference>
<comment type="caution">
    <text evidence="5">The sequence shown here is derived from an EMBL/GenBank/DDBJ whole genome shotgun (WGS) entry which is preliminary data.</text>
</comment>